<name>A0A3D9KM51_9BACL</name>
<sequence length="903" mass="98984">MKKIVAYVLGLLLLAAPLLGALAQEASAASSRVAVIKELKGTVKVKKSGGSKEFTAFAKMSLNEGDIVTVGSDGSAVLQFANGSSEDDRMTVSANTTLTFSKLKEGKNTVTKVSVQSGSVWSTVKSIKSASDEYTLETPTAIMGVRGTNLLVYVDPVTGDSKFVIFSGVGQIAPTNTRTISQPPDVVVLPNHQVTIDDRNQTTQFPGEVIPIDLSSFLNGVSPQVIESIIGAKNAIDQENQQFIEKKKQELEAGQPGTPTGSSADLDRIIQNLNNLITNMLQEALKGNKITPSELQKLVDEANPTLNKKIDLANTPPQVVTDAEKLKMEQLKKQQEARQEAAKKQKEEELKSQRESLIKKIEEERAKQEEANKKALEDAKKKAKEEYEKKLSEAEKKRFEEESKKREEELKKQTAPRVTPTPTTGGGGGGSNPGSSPSSSPSQSPSPSPSESPDSTLPNGITGWTLMTASDQPLQIQRTKQLEQEQQHETIYAVKTESMVTSLKLKLEFGSDVSKVTLVRSGNSNGGQTIEWNASGEVKTLEGLETGYENFVINVTKEQSDSYSIEPLNNLFVLNGVTEPLWLTHPQPFGMEGTTYSRDLENPNLFRAEVSSSTANITLFSNQSDFKIEKVKVNGVELLSNYPFFDIELDAGANEIEISLADQAYYYKHIYTLIVTRDAPHEENLPEGLVSWNITVGQQTNNIVVSDEKFAYAILPSASQGVYLNVELAEGYSGEIVLPNNSIDLGGPIQLDISSDGYYRYELNISNSELEFEGSIVLTVKVGNAAVYNEQMGAGGIGLGDDSYEMTYDQLNGGFYYNYNEVVPTVRLNPYIFIGNFVPDFMSPEDVQILGDEREVTSEGWEYFLFGLQPGLNSYTLIVDPLRQFGPNTVEYKLNIFVGYPQV</sequence>
<evidence type="ECO:0000259" key="3">
    <source>
        <dbReference type="Pfam" id="PF04773"/>
    </source>
</evidence>
<feature type="domain" description="FecR protein" evidence="3">
    <location>
        <begin position="67"/>
        <end position="164"/>
    </location>
</feature>
<evidence type="ECO:0000256" key="1">
    <source>
        <dbReference type="SAM" id="MobiDB-lite"/>
    </source>
</evidence>
<evidence type="ECO:0000313" key="4">
    <source>
        <dbReference type="EMBL" id="RED87619.1"/>
    </source>
</evidence>
<dbReference type="OrthoDB" id="2888245at2"/>
<keyword evidence="5" id="KW-1185">Reference proteome</keyword>
<dbReference type="Pfam" id="PF04773">
    <property type="entry name" value="FecR"/>
    <property type="match status" value="1"/>
</dbReference>
<keyword evidence="2" id="KW-0732">Signal</keyword>
<protein>
    <submittedName>
        <fullName evidence="4">FecR family protein</fullName>
    </submittedName>
</protein>
<dbReference type="RefSeq" id="WP_116059026.1">
    <property type="nucleotide sequence ID" value="NZ_QRDZ01000002.1"/>
</dbReference>
<evidence type="ECO:0000313" key="5">
    <source>
        <dbReference type="Proteomes" id="UP000256977"/>
    </source>
</evidence>
<feature type="signal peptide" evidence="2">
    <location>
        <begin position="1"/>
        <end position="23"/>
    </location>
</feature>
<dbReference type="InterPro" id="IPR006860">
    <property type="entry name" value="FecR"/>
</dbReference>
<reference evidence="4 5" key="1">
    <citation type="submission" date="2018-07" db="EMBL/GenBank/DDBJ databases">
        <title>Genomic Encyclopedia of Type Strains, Phase III (KMG-III): the genomes of soil and plant-associated and newly described type strains.</title>
        <authorList>
            <person name="Whitman W."/>
        </authorList>
    </citation>
    <scope>NUCLEOTIDE SEQUENCE [LARGE SCALE GENOMIC DNA]</scope>
    <source>
        <strain evidence="4 5">CECT 7287</strain>
    </source>
</reference>
<organism evidence="4 5">
    <name type="scientific">Cohnella phaseoli</name>
    <dbReference type="NCBI Taxonomy" id="456490"/>
    <lineage>
        <taxon>Bacteria</taxon>
        <taxon>Bacillati</taxon>
        <taxon>Bacillota</taxon>
        <taxon>Bacilli</taxon>
        <taxon>Bacillales</taxon>
        <taxon>Paenibacillaceae</taxon>
        <taxon>Cohnella</taxon>
    </lineage>
</organism>
<accession>A0A3D9KM51</accession>
<dbReference type="PANTHER" id="PTHR38731">
    <property type="entry name" value="LIPL45-RELATED LIPOPROTEIN-RELATED"/>
    <property type="match status" value="1"/>
</dbReference>
<feature type="chain" id="PRO_5039247083" evidence="2">
    <location>
        <begin position="24"/>
        <end position="903"/>
    </location>
</feature>
<feature type="region of interest" description="Disordered" evidence="1">
    <location>
        <begin position="333"/>
        <end position="353"/>
    </location>
</feature>
<feature type="compositionally biased region" description="Low complexity" evidence="1">
    <location>
        <begin position="433"/>
        <end position="443"/>
    </location>
</feature>
<dbReference type="EMBL" id="QRDZ01000002">
    <property type="protein sequence ID" value="RED87619.1"/>
    <property type="molecule type" value="Genomic_DNA"/>
</dbReference>
<gene>
    <name evidence="4" type="ORF">DFP98_10297</name>
</gene>
<dbReference type="PANTHER" id="PTHR38731:SF1">
    <property type="entry name" value="FECR PROTEIN DOMAIN-CONTAINING PROTEIN"/>
    <property type="match status" value="1"/>
</dbReference>
<dbReference type="Proteomes" id="UP000256977">
    <property type="component" value="Unassembled WGS sequence"/>
</dbReference>
<dbReference type="CDD" id="cd22249">
    <property type="entry name" value="UDM1_RNF168_RNF169-like"/>
    <property type="match status" value="1"/>
</dbReference>
<dbReference type="AlphaFoldDB" id="A0A3D9KM51"/>
<feature type="region of interest" description="Disordered" evidence="1">
    <location>
        <begin position="389"/>
        <end position="463"/>
    </location>
</feature>
<proteinExistence type="predicted"/>
<comment type="caution">
    <text evidence="4">The sequence shown here is derived from an EMBL/GenBank/DDBJ whole genome shotgun (WGS) entry which is preliminary data.</text>
</comment>
<feature type="compositionally biased region" description="Basic and acidic residues" evidence="1">
    <location>
        <begin position="389"/>
        <end position="412"/>
    </location>
</feature>
<evidence type="ECO:0000256" key="2">
    <source>
        <dbReference type="SAM" id="SignalP"/>
    </source>
</evidence>